<gene>
    <name evidence="1" type="ORF">LCGC14_2073360</name>
</gene>
<evidence type="ECO:0000313" key="1">
    <source>
        <dbReference type="EMBL" id="KKL73594.1"/>
    </source>
</evidence>
<comment type="caution">
    <text evidence="1">The sequence shown here is derived from an EMBL/GenBank/DDBJ whole genome shotgun (WGS) entry which is preliminary data.</text>
</comment>
<organism evidence="1">
    <name type="scientific">marine sediment metagenome</name>
    <dbReference type="NCBI Taxonomy" id="412755"/>
    <lineage>
        <taxon>unclassified sequences</taxon>
        <taxon>metagenomes</taxon>
        <taxon>ecological metagenomes</taxon>
    </lineage>
</organism>
<protein>
    <submittedName>
        <fullName evidence="1">Uncharacterized protein</fullName>
    </submittedName>
</protein>
<reference evidence="1" key="1">
    <citation type="journal article" date="2015" name="Nature">
        <title>Complex archaea that bridge the gap between prokaryotes and eukaryotes.</title>
        <authorList>
            <person name="Spang A."/>
            <person name="Saw J.H."/>
            <person name="Jorgensen S.L."/>
            <person name="Zaremba-Niedzwiedzka K."/>
            <person name="Martijn J."/>
            <person name="Lind A.E."/>
            <person name="van Eijk R."/>
            <person name="Schleper C."/>
            <person name="Guy L."/>
            <person name="Ettema T.J."/>
        </authorList>
    </citation>
    <scope>NUCLEOTIDE SEQUENCE</scope>
</reference>
<dbReference type="EMBL" id="LAZR01024912">
    <property type="protein sequence ID" value="KKL73594.1"/>
    <property type="molecule type" value="Genomic_DNA"/>
</dbReference>
<proteinExistence type="predicted"/>
<sequence length="63" mass="7646">MSRKYFIELECKVEIKSNEMPDESIEMDIRKRIRTKVFCNRENLELIEIGSKIYEVEIECEED</sequence>
<name>A0A0F9EHY7_9ZZZZ</name>
<accession>A0A0F9EHY7</accession>
<dbReference type="AlphaFoldDB" id="A0A0F9EHY7"/>